<keyword evidence="2" id="KW-1185">Reference proteome</keyword>
<dbReference type="EMBL" id="JBHFEH010000001">
    <property type="protein sequence ID" value="KAL2059329.1"/>
    <property type="molecule type" value="Genomic_DNA"/>
</dbReference>
<organism evidence="1 2">
    <name type="scientific">Lepraria finkii</name>
    <dbReference type="NCBI Taxonomy" id="1340010"/>
    <lineage>
        <taxon>Eukaryota</taxon>
        <taxon>Fungi</taxon>
        <taxon>Dikarya</taxon>
        <taxon>Ascomycota</taxon>
        <taxon>Pezizomycotina</taxon>
        <taxon>Lecanoromycetes</taxon>
        <taxon>OSLEUM clade</taxon>
        <taxon>Lecanoromycetidae</taxon>
        <taxon>Lecanorales</taxon>
        <taxon>Lecanorineae</taxon>
        <taxon>Stereocaulaceae</taxon>
        <taxon>Lepraria</taxon>
    </lineage>
</organism>
<reference evidence="1 2" key="1">
    <citation type="submission" date="2024-09" db="EMBL/GenBank/DDBJ databases">
        <title>Rethinking Asexuality: The Enigmatic Case of Functional Sexual Genes in Lepraria (Stereocaulaceae).</title>
        <authorList>
            <person name="Doellman M."/>
            <person name="Sun Y."/>
            <person name="Barcenas-Pena A."/>
            <person name="Lumbsch H.T."/>
            <person name="Grewe F."/>
        </authorList>
    </citation>
    <scope>NUCLEOTIDE SEQUENCE [LARGE SCALE GENOMIC DNA]</scope>
    <source>
        <strain evidence="1 2">Grewe 0041</strain>
    </source>
</reference>
<dbReference type="Proteomes" id="UP001590951">
    <property type="component" value="Unassembled WGS sequence"/>
</dbReference>
<dbReference type="PANTHER" id="PTHR38115">
    <property type="entry name" value="LIPOCALIN-LIKE DOMAIN-CONTAINING PROTEIN"/>
    <property type="match status" value="1"/>
</dbReference>
<proteinExistence type="predicted"/>
<comment type="caution">
    <text evidence="1">The sequence shown here is derived from an EMBL/GenBank/DDBJ whole genome shotgun (WGS) entry which is preliminary data.</text>
</comment>
<dbReference type="Gene3D" id="2.40.128.20">
    <property type="match status" value="1"/>
</dbReference>
<name>A0ABR4BQV8_9LECA</name>
<evidence type="ECO:0000313" key="2">
    <source>
        <dbReference type="Proteomes" id="UP001590951"/>
    </source>
</evidence>
<evidence type="ECO:0000313" key="1">
    <source>
        <dbReference type="EMBL" id="KAL2059329.1"/>
    </source>
</evidence>
<dbReference type="PANTHER" id="PTHR38115:SF1">
    <property type="entry name" value="LIPOCALIN-LIKE DOMAIN-CONTAINING PROTEIN"/>
    <property type="match status" value="1"/>
</dbReference>
<protein>
    <submittedName>
        <fullName evidence="1">Uncharacterized protein</fullName>
    </submittedName>
</protein>
<accession>A0ABR4BQV8</accession>
<dbReference type="SUPFAM" id="SSF50814">
    <property type="entry name" value="Lipocalins"/>
    <property type="match status" value="1"/>
</dbReference>
<sequence length="192" mass="22115">MAAPPEKTLKDLNGNWVMNKSLSDDYDRLLEMQGVGWFLRKAISFATINLTVKQYVDKDGLTHIDIQQVATGGVQGTTENRTLDWTWRDHYDGIFGNVKAMSRWVKLEDVDDDDFLKIGYDDLEGEHIQAYAENEEKGWTADQIWGFAEINGDRRYVRHVVVRKGDDWKQARLVYDYQGAANKDDDDADLAY</sequence>
<dbReference type="InterPro" id="IPR053037">
    <property type="entry name" value="Pericyclase_pydY-like"/>
</dbReference>
<gene>
    <name evidence="1" type="ORF">ABVK25_000621</name>
</gene>
<dbReference type="InterPro" id="IPR012674">
    <property type="entry name" value="Calycin"/>
</dbReference>